<feature type="non-terminal residue" evidence="4">
    <location>
        <position position="1"/>
    </location>
</feature>
<proteinExistence type="predicted"/>
<evidence type="ECO:0000313" key="5">
    <source>
        <dbReference type="Proteomes" id="UP000656497"/>
    </source>
</evidence>
<keyword evidence="5" id="KW-1185">Reference proteome</keyword>
<organism evidence="4 5">
    <name type="scientific">Vidua macroura</name>
    <name type="common">Pin-tailed whydah</name>
    <dbReference type="NCBI Taxonomy" id="187451"/>
    <lineage>
        <taxon>Eukaryota</taxon>
        <taxon>Metazoa</taxon>
        <taxon>Chordata</taxon>
        <taxon>Craniata</taxon>
        <taxon>Vertebrata</taxon>
        <taxon>Euteleostomi</taxon>
        <taxon>Archelosauria</taxon>
        <taxon>Archosauria</taxon>
        <taxon>Dinosauria</taxon>
        <taxon>Saurischia</taxon>
        <taxon>Theropoda</taxon>
        <taxon>Coelurosauria</taxon>
        <taxon>Aves</taxon>
        <taxon>Neognathae</taxon>
        <taxon>Neoaves</taxon>
        <taxon>Telluraves</taxon>
        <taxon>Australaves</taxon>
        <taxon>Passeriformes</taxon>
        <taxon>Passeroidea</taxon>
        <taxon>Estrildidae</taxon>
        <taxon>Viduinae</taxon>
        <taxon>Vidua</taxon>
    </lineage>
</organism>
<evidence type="ECO:0000256" key="2">
    <source>
        <dbReference type="PROSITE-ProRule" id="PRU00196"/>
    </source>
</evidence>
<feature type="non-terminal residue" evidence="4">
    <location>
        <position position="69"/>
    </location>
</feature>
<dbReference type="PROSITE" id="PS50287">
    <property type="entry name" value="SRCR_2"/>
    <property type="match status" value="1"/>
</dbReference>
<comment type="caution">
    <text evidence="2">Lacks conserved residue(s) required for the propagation of feature annotation.</text>
</comment>
<keyword evidence="1" id="KW-1015">Disulfide bond</keyword>
<protein>
    <submittedName>
        <fullName evidence="4">SRCRM protein</fullName>
    </submittedName>
</protein>
<dbReference type="Proteomes" id="UP000656497">
    <property type="component" value="Unassembled WGS sequence"/>
</dbReference>
<dbReference type="InterPro" id="IPR036772">
    <property type="entry name" value="SRCR-like_dom_sf"/>
</dbReference>
<gene>
    <name evidence="4" type="primary">Srcrm</name>
    <name evidence="4" type="ORF">VIDMAC_R14728</name>
</gene>
<evidence type="ECO:0000256" key="1">
    <source>
        <dbReference type="ARBA" id="ARBA00023157"/>
    </source>
</evidence>
<comment type="caution">
    <text evidence="4">The sequence shown here is derived from an EMBL/GenBank/DDBJ whole genome shotgun (WGS) entry which is preliminary data.</text>
</comment>
<dbReference type="GO" id="GO:0016020">
    <property type="term" value="C:membrane"/>
    <property type="evidence" value="ECO:0007669"/>
    <property type="project" value="InterPro"/>
</dbReference>
<dbReference type="InterPro" id="IPR001190">
    <property type="entry name" value="SRCR"/>
</dbReference>
<feature type="domain" description="SRCR" evidence="3">
    <location>
        <begin position="29"/>
        <end position="69"/>
    </location>
</feature>
<sequence>ECPVAVLGKPPCAPGNAAAVNCSGSAESLRLVEGESRCDGFLEMAVSTGAWHRVPGEVSPVRNFSKVCW</sequence>
<name>A0A852EZG1_VIDMA</name>
<dbReference type="AlphaFoldDB" id="A0A852EZG1"/>
<dbReference type="SUPFAM" id="SSF56487">
    <property type="entry name" value="SRCR-like"/>
    <property type="match status" value="1"/>
</dbReference>
<dbReference type="EMBL" id="WBNN01091527">
    <property type="protein sequence ID" value="NXQ09553.1"/>
    <property type="molecule type" value="Genomic_DNA"/>
</dbReference>
<evidence type="ECO:0000313" key="4">
    <source>
        <dbReference type="EMBL" id="NXQ09553.1"/>
    </source>
</evidence>
<evidence type="ECO:0000259" key="3">
    <source>
        <dbReference type="PROSITE" id="PS50287"/>
    </source>
</evidence>
<accession>A0A852EZG1</accession>
<reference evidence="4" key="1">
    <citation type="submission" date="2019-09" db="EMBL/GenBank/DDBJ databases">
        <title>Bird 10,000 Genomes (B10K) Project - Family phase.</title>
        <authorList>
            <person name="Zhang G."/>
        </authorList>
    </citation>
    <scope>NUCLEOTIDE SEQUENCE</scope>
    <source>
        <strain evidence="4">B10K-DU-002-50</strain>
        <tissue evidence="4">Muscle</tissue>
    </source>
</reference>